<dbReference type="SUPFAM" id="SSF46785">
    <property type="entry name" value="Winged helix' DNA-binding domain"/>
    <property type="match status" value="1"/>
</dbReference>
<evidence type="ECO:0000256" key="4">
    <source>
        <dbReference type="ARBA" id="ARBA00023242"/>
    </source>
</evidence>
<dbReference type="Gene3D" id="1.10.10.10">
    <property type="entry name" value="Winged helix-like DNA-binding domain superfamily/Winged helix DNA-binding domain"/>
    <property type="match status" value="1"/>
</dbReference>
<dbReference type="Pfam" id="PF08784">
    <property type="entry name" value="RPA_C"/>
    <property type="match status" value="1"/>
</dbReference>
<dbReference type="GO" id="GO:0003697">
    <property type="term" value="F:single-stranded DNA binding"/>
    <property type="evidence" value="ECO:0007669"/>
    <property type="project" value="TreeGrafter"/>
</dbReference>
<proteinExistence type="inferred from homology"/>
<dbReference type="GO" id="GO:0000724">
    <property type="term" value="P:double-strand break repair via homologous recombination"/>
    <property type="evidence" value="ECO:0007669"/>
    <property type="project" value="TreeGrafter"/>
</dbReference>
<dbReference type="GO" id="GO:0000781">
    <property type="term" value="C:chromosome, telomeric region"/>
    <property type="evidence" value="ECO:0007669"/>
    <property type="project" value="TreeGrafter"/>
</dbReference>
<keyword evidence="7" id="KW-1185">Reference proteome</keyword>
<dbReference type="InterPro" id="IPR012340">
    <property type="entry name" value="NA-bd_OB-fold"/>
</dbReference>
<dbReference type="Gene3D" id="2.40.50.140">
    <property type="entry name" value="Nucleic acid-binding proteins"/>
    <property type="match status" value="1"/>
</dbReference>
<dbReference type="GO" id="GO:0035861">
    <property type="term" value="C:site of double-strand break"/>
    <property type="evidence" value="ECO:0007669"/>
    <property type="project" value="TreeGrafter"/>
</dbReference>
<dbReference type="EMBL" id="BTGB01000002">
    <property type="protein sequence ID" value="GMM45368.1"/>
    <property type="molecule type" value="Genomic_DNA"/>
</dbReference>
<dbReference type="InterPro" id="IPR014892">
    <property type="entry name" value="RPA_C"/>
</dbReference>
<evidence type="ECO:0000259" key="5">
    <source>
        <dbReference type="Pfam" id="PF08784"/>
    </source>
</evidence>
<evidence type="ECO:0000256" key="3">
    <source>
        <dbReference type="ARBA" id="ARBA00023125"/>
    </source>
</evidence>
<comment type="subcellular location">
    <subcellularLocation>
        <location evidence="1">Nucleus</location>
    </subcellularLocation>
</comment>
<dbReference type="AlphaFoldDB" id="A0AAV5R2E3"/>
<dbReference type="InterPro" id="IPR036388">
    <property type="entry name" value="WH-like_DNA-bd_sf"/>
</dbReference>
<reference evidence="6 7" key="1">
    <citation type="journal article" date="2023" name="Elife">
        <title>Identification of key yeast species and microbe-microbe interactions impacting larval growth of Drosophila in the wild.</title>
        <authorList>
            <person name="Mure A."/>
            <person name="Sugiura Y."/>
            <person name="Maeda R."/>
            <person name="Honda K."/>
            <person name="Sakurai N."/>
            <person name="Takahashi Y."/>
            <person name="Watada M."/>
            <person name="Katoh T."/>
            <person name="Gotoh A."/>
            <person name="Gotoh Y."/>
            <person name="Taniguchi I."/>
            <person name="Nakamura K."/>
            <person name="Hayashi T."/>
            <person name="Katayama T."/>
            <person name="Uemura T."/>
            <person name="Hattori Y."/>
        </authorList>
    </citation>
    <scope>NUCLEOTIDE SEQUENCE [LARGE SCALE GENOMIC DNA]</scope>
    <source>
        <strain evidence="6 7">PK-24</strain>
    </source>
</reference>
<evidence type="ECO:0000313" key="6">
    <source>
        <dbReference type="EMBL" id="GMM45368.1"/>
    </source>
</evidence>
<gene>
    <name evidence="6" type="ORF">DAPK24_019430</name>
</gene>
<organism evidence="6 7">
    <name type="scientific">Pichia kluyveri</name>
    <name type="common">Yeast</name>
    <dbReference type="NCBI Taxonomy" id="36015"/>
    <lineage>
        <taxon>Eukaryota</taxon>
        <taxon>Fungi</taxon>
        <taxon>Dikarya</taxon>
        <taxon>Ascomycota</taxon>
        <taxon>Saccharomycotina</taxon>
        <taxon>Pichiomycetes</taxon>
        <taxon>Pichiales</taxon>
        <taxon>Pichiaceae</taxon>
        <taxon>Pichia</taxon>
    </lineage>
</organism>
<dbReference type="PANTHER" id="PTHR13989:SF16">
    <property type="entry name" value="REPLICATION PROTEIN A2"/>
    <property type="match status" value="1"/>
</dbReference>
<keyword evidence="4" id="KW-0539">Nucleus</keyword>
<sequence>MNNYNAYGDGAGYGSGGHLDGGFDNSNNSQFDSNSQGGKPRYAKQFIVPVTVKMLNEATLEGGHDGSYFTHGVELSYVRFIGVIREINPEETHTRYSIEDGTGLITIRIWNNDASTAHFDNDNDNEGDGDSNNNNEYLTGDYVEVVATIREFNNKIQIQTQKVSKIKDFNFIPYHFLNVAKNYLTINNPNSEISNPGSKSDGLFVSDNDINSQAKPSATKSLPDRVLDFIKQHSQTMSDGVHTQFMSHELNIPIDQITDAVNNLVDDGRIFSTNDDTQFLPL</sequence>
<comment type="similarity">
    <text evidence="2">Belongs to the replication factor A protein 2 family.</text>
</comment>
<name>A0AAV5R2E3_PICKL</name>
<feature type="domain" description="Replication protein A C-terminal" evidence="5">
    <location>
        <begin position="188"/>
        <end position="277"/>
    </location>
</feature>
<keyword evidence="3" id="KW-0238">DNA-binding</keyword>
<dbReference type="GO" id="GO:0006260">
    <property type="term" value="P:DNA replication"/>
    <property type="evidence" value="ECO:0007669"/>
    <property type="project" value="TreeGrafter"/>
</dbReference>
<evidence type="ECO:0000256" key="2">
    <source>
        <dbReference type="ARBA" id="ARBA00007815"/>
    </source>
</evidence>
<evidence type="ECO:0000256" key="1">
    <source>
        <dbReference type="ARBA" id="ARBA00004123"/>
    </source>
</evidence>
<evidence type="ECO:0000313" key="7">
    <source>
        <dbReference type="Proteomes" id="UP001378960"/>
    </source>
</evidence>
<comment type="caution">
    <text evidence="6">The sequence shown here is derived from an EMBL/GenBank/DDBJ whole genome shotgun (WGS) entry which is preliminary data.</text>
</comment>
<dbReference type="GO" id="GO:0006289">
    <property type="term" value="P:nucleotide-excision repair"/>
    <property type="evidence" value="ECO:0007669"/>
    <property type="project" value="TreeGrafter"/>
</dbReference>
<dbReference type="InterPro" id="IPR040260">
    <property type="entry name" value="RFA2-like"/>
</dbReference>
<dbReference type="CDD" id="cd04478">
    <property type="entry name" value="RPA2_DBD_D"/>
    <property type="match status" value="1"/>
</dbReference>
<accession>A0AAV5R2E3</accession>
<dbReference type="SUPFAM" id="SSF50249">
    <property type="entry name" value="Nucleic acid-binding proteins"/>
    <property type="match status" value="1"/>
</dbReference>
<protein>
    <submittedName>
        <fullName evidence="6">Rfa2 protein</fullName>
    </submittedName>
</protein>
<dbReference type="PANTHER" id="PTHR13989">
    <property type="entry name" value="REPLICATION PROTEIN A-RELATED"/>
    <property type="match status" value="1"/>
</dbReference>
<dbReference type="InterPro" id="IPR036390">
    <property type="entry name" value="WH_DNA-bd_sf"/>
</dbReference>
<dbReference type="Proteomes" id="UP001378960">
    <property type="component" value="Unassembled WGS sequence"/>
</dbReference>
<dbReference type="GO" id="GO:0005662">
    <property type="term" value="C:DNA replication factor A complex"/>
    <property type="evidence" value="ECO:0007669"/>
    <property type="project" value="TreeGrafter"/>
</dbReference>